<evidence type="ECO:0000256" key="1">
    <source>
        <dbReference type="SAM" id="Phobius"/>
    </source>
</evidence>
<feature type="transmembrane region" description="Helical" evidence="1">
    <location>
        <begin position="6"/>
        <end position="27"/>
    </location>
</feature>
<keyword evidence="1" id="KW-0812">Transmembrane</keyword>
<proteinExistence type="predicted"/>
<keyword evidence="1" id="KW-1133">Transmembrane helix</keyword>
<reference evidence="2" key="1">
    <citation type="journal article" date="2021" name="Proc. Natl. Acad. Sci. U.S.A.">
        <title>A Catalog of Tens of Thousands of Viruses from Human Metagenomes Reveals Hidden Associations with Chronic Diseases.</title>
        <authorList>
            <person name="Tisza M.J."/>
            <person name="Buck C.B."/>
        </authorList>
    </citation>
    <scope>NUCLEOTIDE SEQUENCE</scope>
    <source>
        <strain evidence="2">CteLh2</strain>
    </source>
</reference>
<dbReference type="EMBL" id="BK016017">
    <property type="protein sequence ID" value="DAF89805.1"/>
    <property type="molecule type" value="Genomic_DNA"/>
</dbReference>
<keyword evidence="1" id="KW-0472">Membrane</keyword>
<evidence type="ECO:0000313" key="2">
    <source>
        <dbReference type="EMBL" id="DAF89805.1"/>
    </source>
</evidence>
<protein>
    <submittedName>
        <fullName evidence="2">Uncharacterized protein</fullName>
    </submittedName>
</protein>
<name>A0A8S5U5W3_9CAUD</name>
<accession>A0A8S5U5W3</accession>
<sequence length="55" mass="5926">MNNKTFILAVASMWFATALAVIVGILITKSASCLWAMFIPALCKVDANCHKVKGI</sequence>
<organism evidence="2">
    <name type="scientific">Siphoviridae sp. cteLh2</name>
    <dbReference type="NCBI Taxonomy" id="2825590"/>
    <lineage>
        <taxon>Viruses</taxon>
        <taxon>Duplodnaviria</taxon>
        <taxon>Heunggongvirae</taxon>
        <taxon>Uroviricota</taxon>
        <taxon>Caudoviricetes</taxon>
    </lineage>
</organism>